<evidence type="ECO:0000256" key="1">
    <source>
        <dbReference type="SAM" id="Phobius"/>
    </source>
</evidence>
<reference evidence="4 5" key="2">
    <citation type="submission" date="2018-11" db="EMBL/GenBank/DDBJ databases">
        <authorList>
            <consortium name="Pathogen Informatics"/>
        </authorList>
    </citation>
    <scope>NUCLEOTIDE SEQUENCE [LARGE SCALE GENOMIC DNA]</scope>
</reference>
<dbReference type="Pfam" id="PF07245">
    <property type="entry name" value="Phlebovirus_G2"/>
    <property type="match status" value="1"/>
</dbReference>
<keyword evidence="5" id="KW-1185">Reference proteome</keyword>
<name>A0A0N4YI68_NIPBR</name>
<gene>
    <name evidence="4" type="ORF">NBR_LOCUS16593</name>
</gene>
<reference evidence="6" key="1">
    <citation type="submission" date="2017-02" db="UniProtKB">
        <authorList>
            <consortium name="WormBaseParasite"/>
        </authorList>
    </citation>
    <scope>IDENTIFICATION</scope>
</reference>
<keyword evidence="1" id="KW-0812">Transmembrane</keyword>
<evidence type="ECO:0000259" key="3">
    <source>
        <dbReference type="Pfam" id="PF19019"/>
    </source>
</evidence>
<accession>A0A0N4YI68</accession>
<evidence type="ECO:0000259" key="2">
    <source>
        <dbReference type="Pfam" id="PF07245"/>
    </source>
</evidence>
<evidence type="ECO:0000313" key="5">
    <source>
        <dbReference type="Proteomes" id="UP000271162"/>
    </source>
</evidence>
<feature type="transmembrane region" description="Helical" evidence="1">
    <location>
        <begin position="261"/>
        <end position="282"/>
    </location>
</feature>
<dbReference type="Proteomes" id="UP000271162">
    <property type="component" value="Unassembled WGS sequence"/>
</dbReference>
<feature type="domain" description="Phlebovirus glycoprotein G2 C-terminal" evidence="3">
    <location>
        <begin position="110"/>
        <end position="206"/>
    </location>
</feature>
<proteinExistence type="predicted"/>
<evidence type="ECO:0000313" key="4">
    <source>
        <dbReference type="EMBL" id="VDL80188.1"/>
    </source>
</evidence>
<protein>
    <submittedName>
        <fullName evidence="6">Phlebovirus_G2 domain-containing protein</fullName>
    </submittedName>
</protein>
<keyword evidence="1" id="KW-1133">Transmembrane helix</keyword>
<dbReference type="Gene3D" id="2.60.40.3770">
    <property type="match status" value="1"/>
</dbReference>
<feature type="domain" description="Phlebovirus glycoprotein G2 fusion" evidence="2">
    <location>
        <begin position="6"/>
        <end position="92"/>
    </location>
</feature>
<dbReference type="InterPro" id="IPR043603">
    <property type="entry name" value="Phlebo_G2_C"/>
</dbReference>
<dbReference type="EMBL" id="UYSL01022278">
    <property type="protein sequence ID" value="VDL80188.1"/>
    <property type="molecule type" value="Genomic_DNA"/>
</dbReference>
<dbReference type="WBParaSite" id="NBR_0001659201-mRNA-1">
    <property type="protein sequence ID" value="NBR_0001659201-mRNA-1"/>
    <property type="gene ID" value="NBR_0001659201"/>
</dbReference>
<feature type="transmembrane region" description="Helical" evidence="1">
    <location>
        <begin position="233"/>
        <end position="255"/>
    </location>
</feature>
<dbReference type="OMA" id="VCTELIL"/>
<dbReference type="InterPro" id="IPR009878">
    <property type="entry name" value="Phlebovirus_G2_fusion"/>
</dbReference>
<organism evidence="6">
    <name type="scientific">Nippostrongylus brasiliensis</name>
    <name type="common">Rat hookworm</name>
    <dbReference type="NCBI Taxonomy" id="27835"/>
    <lineage>
        <taxon>Eukaryota</taxon>
        <taxon>Metazoa</taxon>
        <taxon>Ecdysozoa</taxon>
        <taxon>Nematoda</taxon>
        <taxon>Chromadorea</taxon>
        <taxon>Rhabditida</taxon>
        <taxon>Rhabditina</taxon>
        <taxon>Rhabditomorpha</taxon>
        <taxon>Strongyloidea</taxon>
        <taxon>Heligmosomidae</taxon>
        <taxon>Nippostrongylus</taxon>
    </lineage>
</organism>
<sequence length="307" mass="34637">MTALWTSEELPYLQCPTQESAKSLQCNFFHSCHCSPAENQVRCDCKDQEIEKNFRKVENILPVTLPYIKFTSHPDFEVMAHIDQGVSAEVVVNMKELVDDVQIVTSEEICEISDSNIYGCYRCNRGAQATVSCSSTTTKIMAEVDCGVETFSVPCSPSHEESTLHFMLSSARIQLNCSVTCGTKPTHFEITGILKYVHSIEDRMRQVNVPQHNITSDFEWPDISHILEVYWQWYKIVVATVVAVGLALLISYLYLTTACNQMLYCAGNILVTIVGSTSRFFWYMVSSPIKKLCKHRAPSEKVATKTL</sequence>
<keyword evidence="1" id="KW-0472">Membrane</keyword>
<evidence type="ECO:0000313" key="6">
    <source>
        <dbReference type="WBParaSite" id="NBR_0001659201-mRNA-1"/>
    </source>
</evidence>
<dbReference type="Pfam" id="PF19019">
    <property type="entry name" value="Phlebo_G2_C"/>
    <property type="match status" value="1"/>
</dbReference>
<dbReference type="AlphaFoldDB" id="A0A0N4YI68"/>